<feature type="transmembrane region" description="Helical" evidence="2">
    <location>
        <begin position="419"/>
        <end position="440"/>
    </location>
</feature>
<name>A0A915JJS1_ROMCU</name>
<keyword evidence="2" id="KW-0812">Transmembrane</keyword>
<evidence type="ECO:0000256" key="2">
    <source>
        <dbReference type="SAM" id="Phobius"/>
    </source>
</evidence>
<dbReference type="GO" id="GO:0005886">
    <property type="term" value="C:plasma membrane"/>
    <property type="evidence" value="ECO:0007669"/>
    <property type="project" value="TreeGrafter"/>
</dbReference>
<evidence type="ECO:0000256" key="1">
    <source>
        <dbReference type="ARBA" id="ARBA00010487"/>
    </source>
</evidence>
<keyword evidence="2" id="KW-1133">Transmembrane helix</keyword>
<dbReference type="PRINTS" id="PR01692">
    <property type="entry name" value="LIPOCALINIMR"/>
</dbReference>
<feature type="transmembrane region" description="Helical" evidence="2">
    <location>
        <begin position="372"/>
        <end position="398"/>
    </location>
</feature>
<protein>
    <submittedName>
        <fullName evidence="4">Protein LMBR1L</fullName>
    </submittedName>
</protein>
<organism evidence="3 4">
    <name type="scientific">Romanomermis culicivorax</name>
    <name type="common">Nematode worm</name>
    <dbReference type="NCBI Taxonomy" id="13658"/>
    <lineage>
        <taxon>Eukaryota</taxon>
        <taxon>Metazoa</taxon>
        <taxon>Ecdysozoa</taxon>
        <taxon>Nematoda</taxon>
        <taxon>Enoplea</taxon>
        <taxon>Dorylaimia</taxon>
        <taxon>Mermithida</taxon>
        <taxon>Mermithoidea</taxon>
        <taxon>Mermithidae</taxon>
        <taxon>Romanomermis</taxon>
    </lineage>
</organism>
<feature type="transmembrane region" description="Helical" evidence="2">
    <location>
        <begin position="200"/>
        <end position="228"/>
    </location>
</feature>
<evidence type="ECO:0000313" key="3">
    <source>
        <dbReference type="Proteomes" id="UP000887565"/>
    </source>
</evidence>
<sequence length="544" mass="61546">MDEDIELREKAFHGAVREYVICMLIFLGLYFFSYGILRALKKRNLYDDLYGCDEDDYVVYRISLWICTLSMAVSIAAVLLIPFSICSNEILLRYPNHYYIQWLNDSLIHSSINCSLWNYVFLLSNLCLFVLLPFSYFFIESQGFFGFKNGLMTRVYEALALCALVIVLGFCSARLVYILFNDEKSRSQSLLNIWYYQLPFIYSCVSLFGVALLLTCTPLGFATLFTVFGELIAKPKPTFTEYHRISAISKEVRKPSECYSTSPSVRRHGTEDSNGTGLLCFISPMINGEQYVAENLAQRIETVALRKKYLKQLSQSWLWLKNLKYPLVMVILLFFTGMAVLIVTLNTIELLVGFRSVPAVAEPKVELGQISLSTLGVCGTIFEAVLILYLMAASLVGFYSVPGLRRLKPAFQQTSMTKVIFNCVILIILASALPVLARTLGLTTFDLLGDYGKLDWLGNFYLVLSYNLIFAVATGLCLVTKFTSKLRKELVCRFNEASAQCLNTWTNTTQRQGSISANGNSSFCRSWSVDSKTDFYGYDSSKED</sequence>
<feature type="transmembrane region" description="Helical" evidence="2">
    <location>
        <begin position="116"/>
        <end position="139"/>
    </location>
</feature>
<comment type="similarity">
    <text evidence="1">Belongs to the LIMR family.</text>
</comment>
<keyword evidence="3" id="KW-1185">Reference proteome</keyword>
<reference evidence="4" key="1">
    <citation type="submission" date="2022-11" db="UniProtKB">
        <authorList>
            <consortium name="WormBaseParasite"/>
        </authorList>
    </citation>
    <scope>IDENTIFICATION</scope>
</reference>
<dbReference type="OMA" id="QQRRTWW"/>
<feature type="transmembrane region" description="Helical" evidence="2">
    <location>
        <begin position="327"/>
        <end position="352"/>
    </location>
</feature>
<dbReference type="PANTHER" id="PTHR12625:SF0">
    <property type="entry name" value="PROTEIN LILIPOD"/>
    <property type="match status" value="1"/>
</dbReference>
<dbReference type="Pfam" id="PF04791">
    <property type="entry name" value="LMBR1"/>
    <property type="match status" value="2"/>
</dbReference>
<dbReference type="GO" id="GO:0007165">
    <property type="term" value="P:signal transduction"/>
    <property type="evidence" value="ECO:0007669"/>
    <property type="project" value="TreeGrafter"/>
</dbReference>
<dbReference type="InterPro" id="IPR006876">
    <property type="entry name" value="LMBR1-like_membr_prot"/>
</dbReference>
<dbReference type="AlphaFoldDB" id="A0A915JJS1"/>
<accession>A0A915JJS1</accession>
<dbReference type="WBParaSite" id="nRc.2.0.1.t26327-RA">
    <property type="protein sequence ID" value="nRc.2.0.1.t26327-RA"/>
    <property type="gene ID" value="nRc.2.0.1.g26327"/>
</dbReference>
<dbReference type="PANTHER" id="PTHR12625">
    <property type="entry name" value="LIPOCALIN-1 INTERACTING MEMBRANE RECEPTOR LIMR"/>
    <property type="match status" value="1"/>
</dbReference>
<evidence type="ECO:0000313" key="4">
    <source>
        <dbReference type="WBParaSite" id="nRc.2.0.1.t26327-RA"/>
    </source>
</evidence>
<proteinExistence type="inferred from homology"/>
<dbReference type="Proteomes" id="UP000887565">
    <property type="component" value="Unplaced"/>
</dbReference>
<dbReference type="InterPro" id="IPR008075">
    <property type="entry name" value="LIMR"/>
</dbReference>
<feature type="transmembrane region" description="Helical" evidence="2">
    <location>
        <begin position="159"/>
        <end position="180"/>
    </location>
</feature>
<feature type="transmembrane region" description="Helical" evidence="2">
    <location>
        <begin position="16"/>
        <end position="37"/>
    </location>
</feature>
<dbReference type="GO" id="GO:0004888">
    <property type="term" value="F:transmembrane signaling receptor activity"/>
    <property type="evidence" value="ECO:0007669"/>
    <property type="project" value="TreeGrafter"/>
</dbReference>
<keyword evidence="2" id="KW-0472">Membrane</keyword>
<feature type="transmembrane region" description="Helical" evidence="2">
    <location>
        <begin position="460"/>
        <end position="479"/>
    </location>
</feature>
<feature type="transmembrane region" description="Helical" evidence="2">
    <location>
        <begin position="58"/>
        <end position="85"/>
    </location>
</feature>